<dbReference type="SUPFAM" id="SSF52129">
    <property type="entry name" value="Caspase-like"/>
    <property type="match status" value="1"/>
</dbReference>
<organism evidence="2 3">
    <name type="scientific">Actinokineospora iranica</name>
    <dbReference type="NCBI Taxonomy" id="1271860"/>
    <lineage>
        <taxon>Bacteria</taxon>
        <taxon>Bacillati</taxon>
        <taxon>Actinomycetota</taxon>
        <taxon>Actinomycetes</taxon>
        <taxon>Pseudonocardiales</taxon>
        <taxon>Pseudonocardiaceae</taxon>
        <taxon>Actinokineospora</taxon>
    </lineage>
</organism>
<gene>
    <name evidence="2" type="ORF">SAMN05216174_109272</name>
</gene>
<dbReference type="Pfam" id="PF00656">
    <property type="entry name" value="Peptidase_C14"/>
    <property type="match status" value="1"/>
</dbReference>
<accession>A0A1G6TQQ9</accession>
<dbReference type="STRING" id="1271860.SAMN05216174_109272"/>
<sequence>MRLADPRRSRIILVGSAHYDDPDLDDLPSVRNNVADLAATLTDPALGSIERCHTFLDLTSDRTAQIERLARDAEDLLLIYFAGHGLVDDEGLLSLAMKNTEREFAGYNVWQINQVRSALHNSPAQTRVLILDSCYSGRALRQIGLMGTADEQMEVEGVYTLTSSPANQPSVAPPGERHTAFTGELITLLRDGVPGAGELLSMGTIYQQLNRRLRGKNRPMPKQYNSGSASRLALVRNRAHQPAVPTEPFQPPEWLSLRRDVLDGSRDLDVRVDAITGLVTLAKQDGDVAAELTSLASNGTLPILLRVHCVHEIGKTLGEREAVTTLDTVVGAGRGAVAWRRLRRFVDLLDDDSAWYTEMAKNWDIDPVLAEDDPDRLWSLLMAMMLAECGLSLTGKLRAAQELAQLGRPGQARHLLRALLLDRRASARDRERITAALAG</sequence>
<dbReference type="InterPro" id="IPR029030">
    <property type="entry name" value="Caspase-like_dom_sf"/>
</dbReference>
<dbReference type="NCBIfam" id="NF047832">
    <property type="entry name" value="caspase_w_EACC1"/>
    <property type="match status" value="1"/>
</dbReference>
<protein>
    <submittedName>
        <fullName evidence="2">Caspase domain-containing protein</fullName>
    </submittedName>
</protein>
<keyword evidence="3" id="KW-1185">Reference proteome</keyword>
<reference evidence="3" key="1">
    <citation type="submission" date="2016-10" db="EMBL/GenBank/DDBJ databases">
        <authorList>
            <person name="Varghese N."/>
            <person name="Submissions S."/>
        </authorList>
    </citation>
    <scope>NUCLEOTIDE SEQUENCE [LARGE SCALE GENOMIC DNA]</scope>
    <source>
        <strain evidence="3">IBRC-M 10403</strain>
    </source>
</reference>
<dbReference type="GO" id="GO:0006508">
    <property type="term" value="P:proteolysis"/>
    <property type="evidence" value="ECO:0007669"/>
    <property type="project" value="InterPro"/>
</dbReference>
<name>A0A1G6TQQ9_9PSEU</name>
<proteinExistence type="predicted"/>
<dbReference type="EMBL" id="FMZZ01000009">
    <property type="protein sequence ID" value="SDD31502.1"/>
    <property type="molecule type" value="Genomic_DNA"/>
</dbReference>
<dbReference type="OrthoDB" id="3542505at2"/>
<dbReference type="Proteomes" id="UP000199501">
    <property type="component" value="Unassembled WGS sequence"/>
</dbReference>
<evidence type="ECO:0000313" key="3">
    <source>
        <dbReference type="Proteomes" id="UP000199501"/>
    </source>
</evidence>
<dbReference type="InterPro" id="IPR011600">
    <property type="entry name" value="Pept_C14_caspase"/>
</dbReference>
<dbReference type="Gene3D" id="3.40.50.1460">
    <property type="match status" value="1"/>
</dbReference>
<dbReference type="RefSeq" id="WP_091453103.1">
    <property type="nucleotide sequence ID" value="NZ_FMZZ01000009.1"/>
</dbReference>
<dbReference type="GO" id="GO:0004197">
    <property type="term" value="F:cysteine-type endopeptidase activity"/>
    <property type="evidence" value="ECO:0007669"/>
    <property type="project" value="InterPro"/>
</dbReference>
<evidence type="ECO:0000313" key="2">
    <source>
        <dbReference type="EMBL" id="SDD31502.1"/>
    </source>
</evidence>
<feature type="domain" description="Peptidase C14 caspase" evidence="1">
    <location>
        <begin position="11"/>
        <end position="222"/>
    </location>
</feature>
<evidence type="ECO:0000259" key="1">
    <source>
        <dbReference type="Pfam" id="PF00656"/>
    </source>
</evidence>
<dbReference type="AlphaFoldDB" id="A0A1G6TQQ9"/>